<accession>A0A8H6W849</accession>
<dbReference type="Gene3D" id="1.20.1280.50">
    <property type="match status" value="1"/>
</dbReference>
<evidence type="ECO:0000313" key="3">
    <source>
        <dbReference type="Proteomes" id="UP000636479"/>
    </source>
</evidence>
<sequence>MPQASSAIPGVPKASLATVIPSNVLADIFAYLAPVPQTIGLRWQPRSLAEGRQTLAHDHLLRVGGVCQAWRRAAASPSLWTTLEVDFVAEPTASMLGLMALFRVLLPRSRRLPLTIHLRIPIRQLEKIKGPFSVLAKTAPRWRVLNICDGYPQRQPHSDWPGSLKLPKRTKMPLLEELHVVPRNRLPINITTDKSPHLRRIFTGPVALPQTPNPAADEKAKKKATAARGRLSIPSQATEKYLTSHHKTPGNMFLALRQLGRTSGPLHLSIIPSSPPDPLAILPPTLGWGSLETQELNLTVGTPHRDNDLRTPAASGALDLIINRLMAPYLTRLTIASASNDVLSLSPATFAQFVGRNEHVMGVAHLEELHLLNVVFAERTHIITMPLGRPDAIKAEPLLSATQQAERWMSAVPHLTRLTLSDLPPRPAAAPLDPATAEPTHWRHVISSAFFAHLAACPQLLPKLVALTCYTTLRFHPRHLRALVLARPQLRVHLKVLDGARRVKVADAVYCPRVDVEPVLLFDERAKRSDWSAFW</sequence>
<dbReference type="OrthoDB" id="10611095at2759"/>
<keyword evidence="3" id="KW-1185">Reference proteome</keyword>
<gene>
    <name evidence="2" type="ORF">MIND_00303300</name>
</gene>
<reference evidence="2" key="1">
    <citation type="submission" date="2020-05" db="EMBL/GenBank/DDBJ databases">
        <title>Mycena genomes resolve the evolution of fungal bioluminescence.</title>
        <authorList>
            <person name="Tsai I.J."/>
        </authorList>
    </citation>
    <scope>NUCLEOTIDE SEQUENCE</scope>
    <source>
        <strain evidence="2">171206Taipei</strain>
    </source>
</reference>
<dbReference type="AlphaFoldDB" id="A0A8H6W849"/>
<dbReference type="Proteomes" id="UP000636479">
    <property type="component" value="Unassembled WGS sequence"/>
</dbReference>
<dbReference type="EMBL" id="JACAZF010000003">
    <property type="protein sequence ID" value="KAF7309329.1"/>
    <property type="molecule type" value="Genomic_DNA"/>
</dbReference>
<dbReference type="GeneID" id="59342410"/>
<comment type="caution">
    <text evidence="2">The sequence shown here is derived from an EMBL/GenBank/DDBJ whole genome shotgun (WGS) entry which is preliminary data.</text>
</comment>
<feature type="domain" description="F-box" evidence="1">
    <location>
        <begin position="20"/>
        <end position="83"/>
    </location>
</feature>
<organism evidence="2 3">
    <name type="scientific">Mycena indigotica</name>
    <dbReference type="NCBI Taxonomy" id="2126181"/>
    <lineage>
        <taxon>Eukaryota</taxon>
        <taxon>Fungi</taxon>
        <taxon>Dikarya</taxon>
        <taxon>Basidiomycota</taxon>
        <taxon>Agaricomycotina</taxon>
        <taxon>Agaricomycetes</taxon>
        <taxon>Agaricomycetidae</taxon>
        <taxon>Agaricales</taxon>
        <taxon>Marasmiineae</taxon>
        <taxon>Mycenaceae</taxon>
        <taxon>Mycena</taxon>
    </lineage>
</organism>
<dbReference type="InterPro" id="IPR036047">
    <property type="entry name" value="F-box-like_dom_sf"/>
</dbReference>
<evidence type="ECO:0000313" key="2">
    <source>
        <dbReference type="EMBL" id="KAF7309329.1"/>
    </source>
</evidence>
<protein>
    <submittedName>
        <fullName evidence="2">F-box domain-containing protein</fullName>
    </submittedName>
</protein>
<name>A0A8H6W849_9AGAR</name>
<evidence type="ECO:0000259" key="1">
    <source>
        <dbReference type="Pfam" id="PF12937"/>
    </source>
</evidence>
<dbReference type="RefSeq" id="XP_037222779.1">
    <property type="nucleotide sequence ID" value="XM_037359894.1"/>
</dbReference>
<dbReference type="Pfam" id="PF12937">
    <property type="entry name" value="F-box-like"/>
    <property type="match status" value="1"/>
</dbReference>
<dbReference type="SUPFAM" id="SSF81383">
    <property type="entry name" value="F-box domain"/>
    <property type="match status" value="1"/>
</dbReference>
<proteinExistence type="predicted"/>
<dbReference type="InterPro" id="IPR001810">
    <property type="entry name" value="F-box_dom"/>
</dbReference>